<accession>A0A6J6VH37</accession>
<sequence length="36" mass="3798">MIRDAHNENITHIGSAVFAMPPGTVPDGYIGQGLFA</sequence>
<gene>
    <name evidence="1" type="ORF">UFOPK2754_03129</name>
    <name evidence="2" type="ORF">UFOPK3139_02465</name>
</gene>
<proteinExistence type="predicted"/>
<organism evidence="1">
    <name type="scientific">freshwater metagenome</name>
    <dbReference type="NCBI Taxonomy" id="449393"/>
    <lineage>
        <taxon>unclassified sequences</taxon>
        <taxon>metagenomes</taxon>
        <taxon>ecological metagenomes</taxon>
    </lineage>
</organism>
<evidence type="ECO:0000313" key="2">
    <source>
        <dbReference type="EMBL" id="CAB4835448.1"/>
    </source>
</evidence>
<dbReference type="AlphaFoldDB" id="A0A6J6VH37"/>
<dbReference type="EMBL" id="CAFABA010000126">
    <property type="protein sequence ID" value="CAB4835448.1"/>
    <property type="molecule type" value="Genomic_DNA"/>
</dbReference>
<protein>
    <submittedName>
        <fullName evidence="1">Unannotated protein</fullName>
    </submittedName>
</protein>
<dbReference type="EMBL" id="CAEZYR010000187">
    <property type="protein sequence ID" value="CAB4771732.1"/>
    <property type="molecule type" value="Genomic_DNA"/>
</dbReference>
<reference evidence="1" key="1">
    <citation type="submission" date="2020-05" db="EMBL/GenBank/DDBJ databases">
        <authorList>
            <person name="Chiriac C."/>
            <person name="Salcher M."/>
            <person name="Ghai R."/>
            <person name="Kavagutti S V."/>
        </authorList>
    </citation>
    <scope>NUCLEOTIDE SEQUENCE</scope>
</reference>
<name>A0A6J6VH37_9ZZZZ</name>
<evidence type="ECO:0000313" key="1">
    <source>
        <dbReference type="EMBL" id="CAB4771732.1"/>
    </source>
</evidence>